<dbReference type="PANTHER" id="PTHR23518">
    <property type="entry name" value="C-METHYLTRANSFERASE"/>
    <property type="match status" value="1"/>
</dbReference>
<dbReference type="EMBL" id="CP029487">
    <property type="protein sequence ID" value="QCT70885.1"/>
    <property type="molecule type" value="Genomic_DNA"/>
</dbReference>
<evidence type="ECO:0000256" key="6">
    <source>
        <dbReference type="SAM" id="Phobius"/>
    </source>
</evidence>
<dbReference type="CDD" id="cd06174">
    <property type="entry name" value="MFS"/>
    <property type="match status" value="1"/>
</dbReference>
<evidence type="ECO:0000256" key="1">
    <source>
        <dbReference type="ARBA" id="ARBA00004651"/>
    </source>
</evidence>
<dbReference type="GO" id="GO:0022857">
    <property type="term" value="F:transmembrane transporter activity"/>
    <property type="evidence" value="ECO:0007669"/>
    <property type="project" value="InterPro"/>
</dbReference>
<feature type="transmembrane region" description="Helical" evidence="6">
    <location>
        <begin position="281"/>
        <end position="299"/>
    </location>
</feature>
<organism evidence="8 9">
    <name type="scientific">Eubacterium maltosivorans</name>
    <dbReference type="NCBI Taxonomy" id="2041044"/>
    <lineage>
        <taxon>Bacteria</taxon>
        <taxon>Bacillati</taxon>
        <taxon>Bacillota</taxon>
        <taxon>Clostridia</taxon>
        <taxon>Eubacteriales</taxon>
        <taxon>Eubacteriaceae</taxon>
        <taxon>Eubacterium</taxon>
    </lineage>
</organism>
<feature type="transmembrane region" description="Helical" evidence="6">
    <location>
        <begin position="76"/>
        <end position="94"/>
    </location>
</feature>
<dbReference type="InterPro" id="IPR036259">
    <property type="entry name" value="MFS_trans_sf"/>
</dbReference>
<keyword evidence="9" id="KW-1185">Reference proteome</keyword>
<dbReference type="KEGG" id="emt:CPZ25_005935"/>
<dbReference type="GO" id="GO:0005886">
    <property type="term" value="C:plasma membrane"/>
    <property type="evidence" value="ECO:0007669"/>
    <property type="project" value="UniProtKB-SubCell"/>
</dbReference>
<reference evidence="8 9" key="1">
    <citation type="submission" date="2018-05" db="EMBL/GenBank/DDBJ databases">
        <title>Genome comparison of Eubacterium sp.</title>
        <authorList>
            <person name="Feng Y."/>
            <person name="Sanchez-Andrea I."/>
            <person name="Stams A.J.M."/>
            <person name="De Vos W.M."/>
        </authorList>
    </citation>
    <scope>NUCLEOTIDE SEQUENCE [LARGE SCALE GENOMIC DNA]</scope>
    <source>
        <strain evidence="8 9">YI</strain>
    </source>
</reference>
<keyword evidence="3 6" id="KW-0812">Transmembrane</keyword>
<dbReference type="Proteomes" id="UP000218387">
    <property type="component" value="Chromosome"/>
</dbReference>
<feature type="transmembrane region" description="Helical" evidence="6">
    <location>
        <begin position="144"/>
        <end position="164"/>
    </location>
</feature>
<accession>A0A2A5T8D7</accession>
<dbReference type="Pfam" id="PF07690">
    <property type="entry name" value="MFS_1"/>
    <property type="match status" value="1"/>
</dbReference>
<keyword evidence="2" id="KW-0813">Transport</keyword>
<dbReference type="SUPFAM" id="SSF103473">
    <property type="entry name" value="MFS general substrate transporter"/>
    <property type="match status" value="1"/>
</dbReference>
<evidence type="ECO:0000313" key="9">
    <source>
        <dbReference type="Proteomes" id="UP000218387"/>
    </source>
</evidence>
<feature type="transmembrane region" description="Helical" evidence="6">
    <location>
        <begin position="374"/>
        <end position="397"/>
    </location>
</feature>
<dbReference type="Gene3D" id="1.20.1250.20">
    <property type="entry name" value="MFS general substrate transporter like domains"/>
    <property type="match status" value="2"/>
</dbReference>
<feature type="transmembrane region" description="Helical" evidence="6">
    <location>
        <begin position="305"/>
        <end position="329"/>
    </location>
</feature>
<feature type="transmembrane region" description="Helical" evidence="6">
    <location>
        <begin position="336"/>
        <end position="354"/>
    </location>
</feature>
<comment type="subcellular location">
    <subcellularLocation>
        <location evidence="1">Cell membrane</location>
        <topology evidence="1">Multi-pass membrane protein</topology>
    </subcellularLocation>
</comment>
<dbReference type="InterPro" id="IPR020846">
    <property type="entry name" value="MFS_dom"/>
</dbReference>
<proteinExistence type="predicted"/>
<keyword evidence="4 6" id="KW-1133">Transmembrane helix</keyword>
<evidence type="ECO:0000313" key="8">
    <source>
        <dbReference type="EMBL" id="QCT70885.1"/>
    </source>
</evidence>
<evidence type="ECO:0000259" key="7">
    <source>
        <dbReference type="PROSITE" id="PS50850"/>
    </source>
</evidence>
<gene>
    <name evidence="8" type="ORF">CPZ25_005935</name>
</gene>
<feature type="transmembrane region" description="Helical" evidence="6">
    <location>
        <begin position="9"/>
        <end position="26"/>
    </location>
</feature>
<evidence type="ECO:0000256" key="5">
    <source>
        <dbReference type="ARBA" id="ARBA00023136"/>
    </source>
</evidence>
<keyword evidence="5 6" id="KW-0472">Membrane</keyword>
<feature type="transmembrane region" description="Helical" evidence="6">
    <location>
        <begin position="242"/>
        <end position="260"/>
    </location>
</feature>
<dbReference type="RefSeq" id="WP_058694089.1">
    <property type="nucleotide sequence ID" value="NZ_CP029487.1"/>
</dbReference>
<feature type="transmembrane region" description="Helical" evidence="6">
    <location>
        <begin position="170"/>
        <end position="190"/>
    </location>
</feature>
<dbReference type="InterPro" id="IPR011701">
    <property type="entry name" value="MFS"/>
</dbReference>
<feature type="transmembrane region" description="Helical" evidence="6">
    <location>
        <begin position="216"/>
        <end position="236"/>
    </location>
</feature>
<sequence>MKKFDFKRAIQFICLCGASIIYYVPYMKASFYDALIQAFNVTNVELGIMTSAYTTMTIATYFLGGLVADKFSARKLLAFSYVASGLLCVGFGTIPDYRVAVVLFAILGVTTTLTFWSALIKAIRIFARPGEEGKAQGDVEGTRSILAAVLGTIAIFIFSQFSNIVTGMQVVIFIFGGACILIGILIWIFFERDEPDKDKNLGIGKILLTCLKNPNVWLMSFIVFGAFISCTTTPYMTPYGTQMFGLSITLGAILGMFRDYMQPIGALISGNVSNKTGISKLLIIVTALLAVINIFIAIIPQQASLVILVFIGTALGYIILGAARGIYFATLPEADIPMYMSGTVIGIISTIGFLPDSFMPIIIGNWLDSYPPELAYRFIFIAAAAGAIFACIISIIFHRRNKETIAKLAVIQKEGKIADKKNAEEAV</sequence>
<protein>
    <submittedName>
        <fullName evidence="8">MFS transporter</fullName>
    </submittedName>
</protein>
<evidence type="ECO:0000256" key="3">
    <source>
        <dbReference type="ARBA" id="ARBA00022692"/>
    </source>
</evidence>
<feature type="transmembrane region" description="Helical" evidence="6">
    <location>
        <begin position="46"/>
        <end position="64"/>
    </location>
</feature>
<feature type="domain" description="Major facilitator superfamily (MFS) profile" evidence="7">
    <location>
        <begin position="1"/>
        <end position="402"/>
    </location>
</feature>
<dbReference type="PROSITE" id="PS50850">
    <property type="entry name" value="MFS"/>
    <property type="match status" value="1"/>
</dbReference>
<dbReference type="PANTHER" id="PTHR23518:SF2">
    <property type="entry name" value="MAJOR FACILITATOR SUPERFAMILY TRANSPORTER"/>
    <property type="match status" value="1"/>
</dbReference>
<evidence type="ECO:0000256" key="4">
    <source>
        <dbReference type="ARBA" id="ARBA00022989"/>
    </source>
</evidence>
<evidence type="ECO:0000256" key="2">
    <source>
        <dbReference type="ARBA" id="ARBA00022448"/>
    </source>
</evidence>
<feature type="transmembrane region" description="Helical" evidence="6">
    <location>
        <begin position="100"/>
        <end position="123"/>
    </location>
</feature>
<dbReference type="AlphaFoldDB" id="A0A2A5T8D7"/>
<name>A0A2A5T8D7_EUBML</name>